<comment type="caution">
    <text evidence="2">The sequence shown here is derived from an EMBL/GenBank/DDBJ whole genome shotgun (WGS) entry which is preliminary data.</text>
</comment>
<evidence type="ECO:0000256" key="1">
    <source>
        <dbReference type="SAM" id="MobiDB-lite"/>
    </source>
</evidence>
<feature type="compositionally biased region" description="Polar residues" evidence="1">
    <location>
        <begin position="27"/>
        <end position="40"/>
    </location>
</feature>
<dbReference type="Proteomes" id="UP000676336">
    <property type="component" value="Unassembled WGS sequence"/>
</dbReference>
<sequence>VSMDIPPESKSGGKRLTADEDDEYYQIQGNYTTNDPMHLT</sequence>
<protein>
    <submittedName>
        <fullName evidence="2">Uncharacterized protein</fullName>
    </submittedName>
</protein>
<evidence type="ECO:0000313" key="3">
    <source>
        <dbReference type="Proteomes" id="UP000676336"/>
    </source>
</evidence>
<feature type="non-terminal residue" evidence="2">
    <location>
        <position position="1"/>
    </location>
</feature>
<accession>A0A8S2RBJ9</accession>
<feature type="region of interest" description="Disordered" evidence="1">
    <location>
        <begin position="1"/>
        <end position="40"/>
    </location>
</feature>
<reference evidence="2" key="1">
    <citation type="submission" date="2021-02" db="EMBL/GenBank/DDBJ databases">
        <authorList>
            <person name="Nowell W R."/>
        </authorList>
    </citation>
    <scope>NUCLEOTIDE SEQUENCE</scope>
</reference>
<dbReference type="EMBL" id="CAJOBI010010996">
    <property type="protein sequence ID" value="CAF4156988.1"/>
    <property type="molecule type" value="Genomic_DNA"/>
</dbReference>
<proteinExistence type="predicted"/>
<evidence type="ECO:0000313" key="2">
    <source>
        <dbReference type="EMBL" id="CAF4156988.1"/>
    </source>
</evidence>
<organism evidence="2 3">
    <name type="scientific">Rotaria magnacalcarata</name>
    <dbReference type="NCBI Taxonomy" id="392030"/>
    <lineage>
        <taxon>Eukaryota</taxon>
        <taxon>Metazoa</taxon>
        <taxon>Spiralia</taxon>
        <taxon>Gnathifera</taxon>
        <taxon>Rotifera</taxon>
        <taxon>Eurotatoria</taxon>
        <taxon>Bdelloidea</taxon>
        <taxon>Philodinida</taxon>
        <taxon>Philodinidae</taxon>
        <taxon>Rotaria</taxon>
    </lineage>
</organism>
<dbReference type="AlphaFoldDB" id="A0A8S2RBJ9"/>
<gene>
    <name evidence="2" type="ORF">SMN809_LOCUS20020</name>
</gene>
<name>A0A8S2RBJ9_9BILA</name>